<dbReference type="EMBL" id="CP002691">
    <property type="protein sequence ID" value="AEE53193.1"/>
    <property type="molecule type" value="Genomic_DNA"/>
</dbReference>
<dbReference type="RefSeq" id="WP_013767727.1">
    <property type="nucleotide sequence ID" value="NC_015510.1"/>
</dbReference>
<keyword evidence="3" id="KW-1185">Reference proteome</keyword>
<dbReference type="Proteomes" id="UP000008461">
    <property type="component" value="Chromosome"/>
</dbReference>
<evidence type="ECO:0000313" key="2">
    <source>
        <dbReference type="EMBL" id="AEE53193.1"/>
    </source>
</evidence>
<gene>
    <name evidence="2" type="ordered locus">Halhy_5368</name>
</gene>
<name>F4KPY9_HALH1</name>
<proteinExistence type="predicted"/>
<protein>
    <recommendedName>
        <fullName evidence="1">Uracil-DNA glycosylase-like domain-containing protein</fullName>
    </recommendedName>
</protein>
<dbReference type="eggNOG" id="ENOG502Z9QW">
    <property type="taxonomic scope" value="Bacteria"/>
</dbReference>
<sequence>MTVAQSISTHFLNLADHMPELPEGVEWLNPLGEIQESRTIFQIFLEKFYADFQPRHLIMGINPGRFGGGITNVAFTDPLHLEKELGIPSSFPKKSELSAHFVYQVINAYGGPKLFYDQFFVTSVCPFGFVKNGKNYNYYDEKPLQKAATPFIEYHLEALIERCNMNRDQCFCLGEGQNYTFLQQLNAQKGYFQKVVPLSHPRFIMQYKRKSVDLYVEKYLELLGAL</sequence>
<evidence type="ECO:0000313" key="3">
    <source>
        <dbReference type="Proteomes" id="UP000008461"/>
    </source>
</evidence>
<dbReference type="AlphaFoldDB" id="F4KPY9"/>
<reference key="2">
    <citation type="submission" date="2011-04" db="EMBL/GenBank/DDBJ databases">
        <title>Complete sequence of chromosome of Haliscomenobacter hydrossis DSM 1100.</title>
        <authorList>
            <consortium name="US DOE Joint Genome Institute (JGI-PGF)"/>
            <person name="Lucas S."/>
            <person name="Han J."/>
            <person name="Lapidus A."/>
            <person name="Bruce D."/>
            <person name="Goodwin L."/>
            <person name="Pitluck S."/>
            <person name="Peters L."/>
            <person name="Kyrpides N."/>
            <person name="Mavromatis K."/>
            <person name="Ivanova N."/>
            <person name="Ovchinnikova G."/>
            <person name="Pagani I."/>
            <person name="Daligault H."/>
            <person name="Detter J.C."/>
            <person name="Han C."/>
            <person name="Land M."/>
            <person name="Hauser L."/>
            <person name="Markowitz V."/>
            <person name="Cheng J.-F."/>
            <person name="Hugenholtz P."/>
            <person name="Woyke T."/>
            <person name="Wu D."/>
            <person name="Verbarg S."/>
            <person name="Frueling A."/>
            <person name="Brambilla E."/>
            <person name="Klenk H.-P."/>
            <person name="Eisen J.A."/>
        </authorList>
    </citation>
    <scope>NUCLEOTIDE SEQUENCE</scope>
    <source>
        <strain>DSM 1100</strain>
    </source>
</reference>
<dbReference type="Gene3D" id="3.40.470.10">
    <property type="entry name" value="Uracil-DNA glycosylase-like domain"/>
    <property type="match status" value="1"/>
</dbReference>
<dbReference type="InterPro" id="IPR005122">
    <property type="entry name" value="Uracil-DNA_glycosylase-like"/>
</dbReference>
<dbReference type="InterPro" id="IPR036895">
    <property type="entry name" value="Uracil-DNA_glycosylase-like_sf"/>
</dbReference>
<dbReference type="CDD" id="cd19375">
    <property type="entry name" value="UDG-F3-like_SMUG2"/>
    <property type="match status" value="1"/>
</dbReference>
<evidence type="ECO:0000259" key="1">
    <source>
        <dbReference type="Pfam" id="PF03167"/>
    </source>
</evidence>
<dbReference type="KEGG" id="hhy:Halhy_5368"/>
<dbReference type="Pfam" id="PF03167">
    <property type="entry name" value="UDG"/>
    <property type="match status" value="1"/>
</dbReference>
<dbReference type="STRING" id="760192.Halhy_5368"/>
<dbReference type="OrthoDB" id="7107805at2"/>
<feature type="domain" description="Uracil-DNA glycosylase-like" evidence="1">
    <location>
        <begin position="48"/>
        <end position="223"/>
    </location>
</feature>
<reference evidence="2 3" key="1">
    <citation type="journal article" date="2011" name="Stand. Genomic Sci.">
        <title>Complete genome sequence of Haliscomenobacter hydrossis type strain (O).</title>
        <authorList>
            <consortium name="US DOE Joint Genome Institute (JGI-PGF)"/>
            <person name="Daligault H."/>
            <person name="Lapidus A."/>
            <person name="Zeytun A."/>
            <person name="Nolan M."/>
            <person name="Lucas S."/>
            <person name="Del Rio T.G."/>
            <person name="Tice H."/>
            <person name="Cheng J.F."/>
            <person name="Tapia R."/>
            <person name="Han C."/>
            <person name="Goodwin L."/>
            <person name="Pitluck S."/>
            <person name="Liolios K."/>
            <person name="Pagani I."/>
            <person name="Ivanova N."/>
            <person name="Huntemann M."/>
            <person name="Mavromatis K."/>
            <person name="Mikhailova N."/>
            <person name="Pati A."/>
            <person name="Chen A."/>
            <person name="Palaniappan K."/>
            <person name="Land M."/>
            <person name="Hauser L."/>
            <person name="Brambilla E.M."/>
            <person name="Rohde M."/>
            <person name="Verbarg S."/>
            <person name="Goker M."/>
            <person name="Bristow J."/>
            <person name="Eisen J.A."/>
            <person name="Markowitz V."/>
            <person name="Hugenholtz P."/>
            <person name="Kyrpides N.C."/>
            <person name="Klenk H.P."/>
            <person name="Woyke T."/>
        </authorList>
    </citation>
    <scope>NUCLEOTIDE SEQUENCE [LARGE SCALE GENOMIC DNA]</scope>
    <source>
        <strain evidence="3">ATCC 27775 / DSM 1100 / LMG 10767 / O</strain>
    </source>
</reference>
<dbReference type="HOGENOM" id="CLU_1199042_0_0_10"/>
<organism evidence="2 3">
    <name type="scientific">Haliscomenobacter hydrossis (strain ATCC 27775 / DSM 1100 / LMG 10767 / O)</name>
    <dbReference type="NCBI Taxonomy" id="760192"/>
    <lineage>
        <taxon>Bacteria</taxon>
        <taxon>Pseudomonadati</taxon>
        <taxon>Bacteroidota</taxon>
        <taxon>Saprospiria</taxon>
        <taxon>Saprospirales</taxon>
        <taxon>Haliscomenobacteraceae</taxon>
        <taxon>Haliscomenobacter</taxon>
    </lineage>
</organism>
<accession>F4KPY9</accession>
<dbReference type="SUPFAM" id="SSF52141">
    <property type="entry name" value="Uracil-DNA glycosylase-like"/>
    <property type="match status" value="1"/>
</dbReference>
<dbReference type="InterPro" id="IPR032579">
    <property type="entry name" value="Phe_SMUG2-like"/>
</dbReference>